<dbReference type="Pfam" id="PF04294">
    <property type="entry name" value="VanW"/>
    <property type="match status" value="1"/>
</dbReference>
<organism evidence="4">
    <name type="scientific">marine sediment metagenome</name>
    <dbReference type="NCBI Taxonomy" id="412755"/>
    <lineage>
        <taxon>unclassified sequences</taxon>
        <taxon>metagenomes</taxon>
        <taxon>ecological metagenomes</taxon>
    </lineage>
</organism>
<name>A0A0F9K8Z1_9ZZZZ</name>
<dbReference type="PROSITE" id="PS51109">
    <property type="entry name" value="G5"/>
    <property type="match status" value="1"/>
</dbReference>
<evidence type="ECO:0000259" key="3">
    <source>
        <dbReference type="PROSITE" id="PS51109"/>
    </source>
</evidence>
<dbReference type="EMBL" id="LAZR01014197">
    <property type="protein sequence ID" value="KKM18548.1"/>
    <property type="molecule type" value="Genomic_DNA"/>
</dbReference>
<gene>
    <name evidence="4" type="ORF">LCGC14_1664560</name>
</gene>
<dbReference type="SMART" id="SM01208">
    <property type="entry name" value="G5"/>
    <property type="match status" value="1"/>
</dbReference>
<dbReference type="InterPro" id="IPR052913">
    <property type="entry name" value="Glycopeptide_resist_protein"/>
</dbReference>
<dbReference type="PANTHER" id="PTHR35788">
    <property type="entry name" value="EXPORTED PROTEIN-RELATED"/>
    <property type="match status" value="1"/>
</dbReference>
<reference evidence="4" key="1">
    <citation type="journal article" date="2015" name="Nature">
        <title>Complex archaea that bridge the gap between prokaryotes and eukaryotes.</title>
        <authorList>
            <person name="Spang A."/>
            <person name="Saw J.H."/>
            <person name="Jorgensen S.L."/>
            <person name="Zaremba-Niedzwiedzka K."/>
            <person name="Martijn J."/>
            <person name="Lind A.E."/>
            <person name="van Eijk R."/>
            <person name="Schleper C."/>
            <person name="Guy L."/>
            <person name="Ettema T.J."/>
        </authorList>
    </citation>
    <scope>NUCLEOTIDE SEQUENCE</scope>
</reference>
<evidence type="ECO:0000256" key="1">
    <source>
        <dbReference type="ARBA" id="ARBA00022729"/>
    </source>
</evidence>
<comment type="caution">
    <text evidence="4">The sequence shown here is derived from an EMBL/GenBank/DDBJ whole genome shotgun (WGS) entry which is preliminary data.</text>
</comment>
<evidence type="ECO:0000313" key="4">
    <source>
        <dbReference type="EMBL" id="KKM18548.1"/>
    </source>
</evidence>
<feature type="region of interest" description="Disordered" evidence="2">
    <location>
        <begin position="115"/>
        <end position="171"/>
    </location>
</feature>
<keyword evidence="1" id="KW-0732">Signal</keyword>
<dbReference type="AlphaFoldDB" id="A0A0F9K8Z1"/>
<feature type="non-terminal residue" evidence="4">
    <location>
        <position position="1"/>
    </location>
</feature>
<proteinExistence type="predicted"/>
<evidence type="ECO:0000256" key="2">
    <source>
        <dbReference type="SAM" id="MobiDB-lite"/>
    </source>
</evidence>
<dbReference type="InterPro" id="IPR011098">
    <property type="entry name" value="G5_dom"/>
</dbReference>
<dbReference type="Pfam" id="PF07501">
    <property type="entry name" value="G5"/>
    <property type="match status" value="1"/>
</dbReference>
<dbReference type="PANTHER" id="PTHR35788:SF1">
    <property type="entry name" value="EXPORTED PROTEIN"/>
    <property type="match status" value="1"/>
</dbReference>
<dbReference type="Gene3D" id="2.20.230.10">
    <property type="entry name" value="Resuscitation-promoting factor rpfb"/>
    <property type="match status" value="1"/>
</dbReference>
<dbReference type="InterPro" id="IPR007391">
    <property type="entry name" value="Vancomycin_resist_VanW"/>
</dbReference>
<sequence>PEGRDAAVSYQKPDLTFTNDTKTWVLIKAGYTGSSISVSFYGTDYGRKITFKTDLLAKTPYPTKEEKDKTLEEGKKEIVEKGAIGRKYQVIRTVTQNGKVIRETKIRSTFKPIPQLVKIGTKKPDKKEEEKKKQAAKEKAKKEKEKKAAAEEKAQQVEQAPQSPPTTDDPQ</sequence>
<feature type="domain" description="G5" evidence="3">
    <location>
        <begin position="45"/>
        <end position="123"/>
    </location>
</feature>
<feature type="compositionally biased region" description="Basic and acidic residues" evidence="2">
    <location>
        <begin position="122"/>
        <end position="155"/>
    </location>
</feature>
<protein>
    <recommendedName>
        <fullName evidence="3">G5 domain-containing protein</fullName>
    </recommendedName>
</protein>
<accession>A0A0F9K8Z1</accession>